<dbReference type="Proteomes" id="UP000540506">
    <property type="component" value="Unassembled WGS sequence"/>
</dbReference>
<name>A0A7W7R8F7_KITKI</name>
<evidence type="ECO:0000259" key="1">
    <source>
        <dbReference type="Pfam" id="PF00561"/>
    </source>
</evidence>
<reference evidence="2 3" key="1">
    <citation type="submission" date="2020-08" db="EMBL/GenBank/DDBJ databases">
        <title>Sequencing the genomes of 1000 actinobacteria strains.</title>
        <authorList>
            <person name="Klenk H.-P."/>
        </authorList>
    </citation>
    <scope>NUCLEOTIDE SEQUENCE [LARGE SCALE GENOMIC DNA]</scope>
    <source>
        <strain evidence="2 3">DSM 41654</strain>
    </source>
</reference>
<evidence type="ECO:0000313" key="3">
    <source>
        <dbReference type="Proteomes" id="UP000540506"/>
    </source>
</evidence>
<dbReference type="AlphaFoldDB" id="A0A7W7R8F7"/>
<feature type="domain" description="AB hydrolase-1" evidence="1">
    <location>
        <begin position="88"/>
        <end position="316"/>
    </location>
</feature>
<dbReference type="PANTHER" id="PTHR43433:SF5">
    <property type="entry name" value="AB HYDROLASE-1 DOMAIN-CONTAINING PROTEIN"/>
    <property type="match status" value="1"/>
</dbReference>
<dbReference type="PRINTS" id="PR00111">
    <property type="entry name" value="ABHYDROLASE"/>
</dbReference>
<dbReference type="InterPro" id="IPR029058">
    <property type="entry name" value="AB_hydrolase_fold"/>
</dbReference>
<dbReference type="SUPFAM" id="SSF53474">
    <property type="entry name" value="alpha/beta-Hydrolases"/>
    <property type="match status" value="1"/>
</dbReference>
<dbReference type="InterPro" id="IPR050471">
    <property type="entry name" value="AB_hydrolase"/>
</dbReference>
<accession>A0A7W7R8F7</accession>
<dbReference type="GO" id="GO:0003824">
    <property type="term" value="F:catalytic activity"/>
    <property type="evidence" value="ECO:0007669"/>
    <property type="project" value="UniProtKB-ARBA"/>
</dbReference>
<proteinExistence type="predicted"/>
<dbReference type="Pfam" id="PF00561">
    <property type="entry name" value="Abhydrolase_1"/>
    <property type="match status" value="1"/>
</dbReference>
<organism evidence="2 3">
    <name type="scientific">Kitasatospora kifunensis</name>
    <name type="common">Streptomyces kifunensis</name>
    <dbReference type="NCBI Taxonomy" id="58351"/>
    <lineage>
        <taxon>Bacteria</taxon>
        <taxon>Bacillati</taxon>
        <taxon>Actinomycetota</taxon>
        <taxon>Actinomycetes</taxon>
        <taxon>Kitasatosporales</taxon>
        <taxon>Streptomycetaceae</taxon>
        <taxon>Kitasatospora</taxon>
    </lineage>
</organism>
<dbReference type="Gene3D" id="3.40.50.1820">
    <property type="entry name" value="alpha/beta hydrolase"/>
    <property type="match status" value="1"/>
</dbReference>
<keyword evidence="3" id="KW-1185">Reference proteome</keyword>
<dbReference type="EMBL" id="JACHJV010000001">
    <property type="protein sequence ID" value="MBB4927355.1"/>
    <property type="molecule type" value="Genomic_DNA"/>
</dbReference>
<dbReference type="InterPro" id="IPR000073">
    <property type="entry name" value="AB_hydrolase_1"/>
</dbReference>
<comment type="caution">
    <text evidence="2">The sequence shown here is derived from an EMBL/GenBank/DDBJ whole genome shotgun (WGS) entry which is preliminary data.</text>
</comment>
<protein>
    <submittedName>
        <fullName evidence="2">Pimeloyl-ACP methyl ester carboxylesterase</fullName>
    </submittedName>
</protein>
<sequence length="332" mass="33751">MSDHVRERHTSIGRAARIAVGAAIALAATMSVAGLTPASAATPAPSTASASASASATTQPTGILGAPTLVAHTAAGDVGYREVGTGSPILLITGYGASMDSWSPSFVDALAAHHRVVVFDNAGVGATAPVSPPTSISAMAEQTSALIHTLRLHRPAVLGWSMGGMIGQALAVRHPAQVSHLILAATQAGTGASLPISPAAGAALNSPDPAVVLSVLFPADQSAAARSYGESLLRYPHYYAASAATKADQSAAIGQWMAGQDPAGREVHRIHVPTLVTDGASDELDPAANSELLRDSVRTAKLVLYPDAGHAFLFQDAASFVPTVDAFIHRSR</sequence>
<dbReference type="RefSeq" id="WP_184941547.1">
    <property type="nucleotide sequence ID" value="NZ_JACHJV010000001.1"/>
</dbReference>
<evidence type="ECO:0000313" key="2">
    <source>
        <dbReference type="EMBL" id="MBB4927355.1"/>
    </source>
</evidence>
<dbReference type="PANTHER" id="PTHR43433">
    <property type="entry name" value="HYDROLASE, ALPHA/BETA FOLD FAMILY PROTEIN"/>
    <property type="match status" value="1"/>
</dbReference>
<gene>
    <name evidence="2" type="ORF">FHR34_006348</name>
</gene>